<reference evidence="3" key="1">
    <citation type="submission" date="2015-07" db="EMBL/GenBank/DDBJ databases">
        <authorList>
            <person name="Rodrigo-Torres Lidia"/>
            <person name="Arahal R.David."/>
        </authorList>
    </citation>
    <scope>NUCLEOTIDE SEQUENCE [LARGE SCALE GENOMIC DNA]</scope>
    <source>
        <strain evidence="3">CECT 4801</strain>
    </source>
</reference>
<feature type="signal peptide" evidence="1">
    <location>
        <begin position="1"/>
        <end position="28"/>
    </location>
</feature>
<evidence type="ECO:0000313" key="2">
    <source>
        <dbReference type="EMBL" id="CTQ46249.1"/>
    </source>
</evidence>
<dbReference type="RefSeq" id="WP_055660013.1">
    <property type="nucleotide sequence ID" value="NZ_CXST01000003.1"/>
</dbReference>
<dbReference type="Proteomes" id="UP000048926">
    <property type="component" value="Unassembled WGS sequence"/>
</dbReference>
<feature type="chain" id="PRO_5005807773" evidence="1">
    <location>
        <begin position="29"/>
        <end position="232"/>
    </location>
</feature>
<dbReference type="AlphaFoldDB" id="A0A0M6Y9Z5"/>
<evidence type="ECO:0000256" key="1">
    <source>
        <dbReference type="SAM" id="SignalP"/>
    </source>
</evidence>
<name>A0A0M6Y9Z5_9HYPH</name>
<protein>
    <submittedName>
        <fullName evidence="2">Efflux transporter, RND family, MFP subunit</fullName>
    </submittedName>
</protein>
<gene>
    <name evidence="2" type="ORF">LAL4801_04707</name>
</gene>
<organism evidence="2 3">
    <name type="scientific">Roseibium aggregatum</name>
    <dbReference type="NCBI Taxonomy" id="187304"/>
    <lineage>
        <taxon>Bacteria</taxon>
        <taxon>Pseudomonadati</taxon>
        <taxon>Pseudomonadota</taxon>
        <taxon>Alphaproteobacteria</taxon>
        <taxon>Hyphomicrobiales</taxon>
        <taxon>Stappiaceae</taxon>
        <taxon>Roseibium</taxon>
    </lineage>
</organism>
<keyword evidence="3" id="KW-1185">Reference proteome</keyword>
<proteinExistence type="predicted"/>
<keyword evidence="1" id="KW-0732">Signal</keyword>
<dbReference type="OrthoDB" id="8481334at2"/>
<dbReference type="EMBL" id="CXST01000003">
    <property type="protein sequence ID" value="CTQ46249.1"/>
    <property type="molecule type" value="Genomic_DNA"/>
</dbReference>
<sequence>MIECLRTLTFCAALLVVLVSAVSRPAVAQSTEALLSQKQLFVMMYTDQGRAIGYQRLLASIELDKIKAELERDHALLEQNRKLYEKNAIPLIELEISQLKDAWNRKQLIVAEKNAEAIGAQFEAVSEIIRYFDGEPVTVQELYSSYRRSWDAGCDKGPDEVVAMEAWAAYAEKSLERARQLNSRGSLSLAVLLEREAELKIARSNAESRAGRLDRCRAVLFPSLEDIQRISR</sequence>
<evidence type="ECO:0000313" key="3">
    <source>
        <dbReference type="Proteomes" id="UP000048926"/>
    </source>
</evidence>
<accession>A0A0M6Y9Z5</accession>